<reference evidence="5" key="1">
    <citation type="submission" date="2020-04" db="EMBL/GenBank/DDBJ databases">
        <authorList>
            <person name="Chiriac C."/>
            <person name="Salcher M."/>
            <person name="Ghai R."/>
            <person name="Kavagutti S V."/>
        </authorList>
    </citation>
    <scope>NUCLEOTIDE SEQUENCE</scope>
</reference>
<dbReference type="GO" id="GO:0042742">
    <property type="term" value="P:defense response to bacterium"/>
    <property type="evidence" value="ECO:0007669"/>
    <property type="project" value="UniProtKB-KW"/>
</dbReference>
<dbReference type="CDD" id="cd12797">
    <property type="entry name" value="M23_peptidase"/>
    <property type="match status" value="1"/>
</dbReference>
<protein>
    <submittedName>
        <fullName evidence="5">Peptidase M23</fullName>
    </submittedName>
</protein>
<dbReference type="InterPro" id="IPR050570">
    <property type="entry name" value="Cell_wall_metabolism_enzyme"/>
</dbReference>
<evidence type="ECO:0000256" key="3">
    <source>
        <dbReference type="SAM" id="MobiDB-lite"/>
    </source>
</evidence>
<dbReference type="PANTHER" id="PTHR21666">
    <property type="entry name" value="PEPTIDASE-RELATED"/>
    <property type="match status" value="1"/>
</dbReference>
<dbReference type="Pfam" id="PF01551">
    <property type="entry name" value="Peptidase_M23"/>
    <property type="match status" value="1"/>
</dbReference>
<evidence type="ECO:0000256" key="2">
    <source>
        <dbReference type="ARBA" id="ARBA00022638"/>
    </source>
</evidence>
<accession>A0A6J5KTG8</accession>
<dbReference type="Gene3D" id="2.70.70.10">
    <property type="entry name" value="Glucose Permease (Domain IIA)"/>
    <property type="match status" value="1"/>
</dbReference>
<feature type="domain" description="M23ase beta-sheet core" evidence="4">
    <location>
        <begin position="498"/>
        <end position="592"/>
    </location>
</feature>
<feature type="compositionally biased region" description="Low complexity" evidence="3">
    <location>
        <begin position="642"/>
        <end position="674"/>
    </location>
</feature>
<dbReference type="GO" id="GO:0004222">
    <property type="term" value="F:metalloendopeptidase activity"/>
    <property type="evidence" value="ECO:0007669"/>
    <property type="project" value="TreeGrafter"/>
</dbReference>
<dbReference type="SUPFAM" id="SSF51261">
    <property type="entry name" value="Duplicated hybrid motif"/>
    <property type="match status" value="1"/>
</dbReference>
<dbReference type="InterPro" id="IPR016047">
    <property type="entry name" value="M23ase_b-sheet_dom"/>
</dbReference>
<organism evidence="5">
    <name type="scientific">uncultured Caudovirales phage</name>
    <dbReference type="NCBI Taxonomy" id="2100421"/>
    <lineage>
        <taxon>Viruses</taxon>
        <taxon>Duplodnaviria</taxon>
        <taxon>Heunggongvirae</taxon>
        <taxon>Uroviricota</taxon>
        <taxon>Caudoviricetes</taxon>
        <taxon>Peduoviridae</taxon>
        <taxon>Maltschvirus</taxon>
        <taxon>Maltschvirus maltsch</taxon>
    </lineage>
</organism>
<dbReference type="GO" id="GO:0031640">
    <property type="term" value="P:killing of cells of another organism"/>
    <property type="evidence" value="ECO:0007669"/>
    <property type="project" value="UniProtKB-KW"/>
</dbReference>
<keyword evidence="2" id="KW-0081">Bacteriolytic enzyme</keyword>
<dbReference type="PANTHER" id="PTHR21666:SF270">
    <property type="entry name" value="MUREIN HYDROLASE ACTIVATOR ENVC"/>
    <property type="match status" value="1"/>
</dbReference>
<dbReference type="EMBL" id="LR796174">
    <property type="protein sequence ID" value="CAB4123509.1"/>
    <property type="molecule type" value="Genomic_DNA"/>
</dbReference>
<evidence type="ECO:0000256" key="1">
    <source>
        <dbReference type="ARBA" id="ARBA00022529"/>
    </source>
</evidence>
<feature type="region of interest" description="Disordered" evidence="3">
    <location>
        <begin position="639"/>
        <end position="708"/>
    </location>
</feature>
<evidence type="ECO:0000259" key="4">
    <source>
        <dbReference type="Pfam" id="PF01551"/>
    </source>
</evidence>
<proteinExistence type="predicted"/>
<evidence type="ECO:0000313" key="5">
    <source>
        <dbReference type="EMBL" id="CAB4123509.1"/>
    </source>
</evidence>
<name>A0A6J5KTG8_9CAUD</name>
<sequence length="773" mass="77282">MDELGGISKLKSEVDSLTGSVQKLLGLMGGTGVSRTGNILANSLGIVSGVAKGISNGMPDVGGTVQRAQQYYQGALRTNNSSFSAMSAQGLRLLGGGMSFAGADAALSNSLSNQGLMAGTSQYNSVMRGAGAATRYLNMDTVAAGNALAGLNSGAGSSMLMKNFGILTSDPRTGKMLSSGQIFEQFAQRATAGRGKATVAQTMDSLYRGGLGASIRNSGLDENQQALLSQYMIERSKGNNMDLSSSASMKKLEAKATAAGNENPFSSAYKITNAQTGAMDAGQKAYIDGIKTAADQLTVLYDASGKLAAQFGSFQSYLSTMTGAGPVAGAAGAFGSLVTGASNIATTLGINKLLKGGGGAAAAKGGMSSALGTTVKSLGKASAWGLAATVASPLLQSAVTQVGGNTADSSKWGAAAGGALSGAATGALVGSVIPLLGTGAGAIAGGIVGGAMGYFGGDGSGVGLGNSSGVGTIKLMKPTTGTITAYFGETGDMWGSGSHHGIDYGVPHGTPVYAAAAGKVSYNDSSALGNVIRIQHAGGWATQYAHLSQKSARSGSDVKQGDFIGYSGKTGTQQNGAHLHFELWQGGTRVNPAPYLGIALSAGAISANLWGTSDPTGAGTGNVMTGLFDAGKAPSANLLTTGVSGLQSGGSPSSMGSSSSSAGEGGSRSSIRSGSFGGSSGPSYLSGARSASSGMQYVPNDGPVNVHQGETILPVNEAREYRQEKMLSSKKGGNNVTINLSIQNASDSEAKKFAKYVKQYLEDNHLAENMGRR</sequence>
<gene>
    <name evidence="5" type="ORF">UFOVP46_26</name>
</gene>
<keyword evidence="1" id="KW-0929">Antimicrobial</keyword>
<dbReference type="InterPro" id="IPR011055">
    <property type="entry name" value="Dup_hybrid_motif"/>
</dbReference>